<organism evidence="2 3">
    <name type="scientific">Biomphalaria pfeifferi</name>
    <name type="common">Bloodfluke planorb</name>
    <name type="synonym">Freshwater snail</name>
    <dbReference type="NCBI Taxonomy" id="112525"/>
    <lineage>
        <taxon>Eukaryota</taxon>
        <taxon>Metazoa</taxon>
        <taxon>Spiralia</taxon>
        <taxon>Lophotrochozoa</taxon>
        <taxon>Mollusca</taxon>
        <taxon>Gastropoda</taxon>
        <taxon>Heterobranchia</taxon>
        <taxon>Euthyneura</taxon>
        <taxon>Panpulmonata</taxon>
        <taxon>Hygrophila</taxon>
        <taxon>Lymnaeoidea</taxon>
        <taxon>Planorbidae</taxon>
        <taxon>Biomphalaria</taxon>
    </lineage>
</organism>
<accession>A0AAD8FKM2</accession>
<evidence type="ECO:0000313" key="2">
    <source>
        <dbReference type="EMBL" id="KAK0067428.1"/>
    </source>
</evidence>
<keyword evidence="3" id="KW-1185">Reference proteome</keyword>
<evidence type="ECO:0000313" key="3">
    <source>
        <dbReference type="Proteomes" id="UP001233172"/>
    </source>
</evidence>
<feature type="non-terminal residue" evidence="2">
    <location>
        <position position="1"/>
    </location>
</feature>
<sequence length="57" mass="6426">TSQLHRGYTTATHLHNSYTTSTQQLRHIYTTATPSYTASTPQLHNGKQPPRMHNGYA</sequence>
<dbReference type="EMBL" id="JASAOG010000007">
    <property type="protein sequence ID" value="KAK0067428.1"/>
    <property type="molecule type" value="Genomic_DNA"/>
</dbReference>
<feature type="compositionally biased region" description="Low complexity" evidence="1">
    <location>
        <begin position="31"/>
        <end position="41"/>
    </location>
</feature>
<reference evidence="2" key="2">
    <citation type="submission" date="2023-04" db="EMBL/GenBank/DDBJ databases">
        <authorList>
            <person name="Bu L."/>
            <person name="Lu L."/>
            <person name="Laidemitt M.R."/>
            <person name="Zhang S.M."/>
            <person name="Mutuku M."/>
            <person name="Mkoji G."/>
            <person name="Steinauer M."/>
            <person name="Loker E.S."/>
        </authorList>
    </citation>
    <scope>NUCLEOTIDE SEQUENCE</scope>
    <source>
        <strain evidence="2">KasaAsao</strain>
        <tissue evidence="2">Whole Snail</tissue>
    </source>
</reference>
<dbReference type="AlphaFoldDB" id="A0AAD8FKM2"/>
<name>A0AAD8FKM2_BIOPF</name>
<protein>
    <submittedName>
        <fullName evidence="2">Uncharacterized protein</fullName>
    </submittedName>
</protein>
<dbReference type="Proteomes" id="UP001233172">
    <property type="component" value="Unassembled WGS sequence"/>
</dbReference>
<comment type="caution">
    <text evidence="2">The sequence shown here is derived from an EMBL/GenBank/DDBJ whole genome shotgun (WGS) entry which is preliminary data.</text>
</comment>
<reference evidence="2" key="1">
    <citation type="journal article" date="2023" name="PLoS Negl. Trop. Dis.">
        <title>A genome sequence for Biomphalaria pfeifferi, the major vector snail for the human-infecting parasite Schistosoma mansoni.</title>
        <authorList>
            <person name="Bu L."/>
            <person name="Lu L."/>
            <person name="Laidemitt M.R."/>
            <person name="Zhang S.M."/>
            <person name="Mutuku M."/>
            <person name="Mkoji G."/>
            <person name="Steinauer M."/>
            <person name="Loker E.S."/>
        </authorList>
    </citation>
    <scope>NUCLEOTIDE SEQUENCE</scope>
    <source>
        <strain evidence="2">KasaAsao</strain>
    </source>
</reference>
<evidence type="ECO:0000256" key="1">
    <source>
        <dbReference type="SAM" id="MobiDB-lite"/>
    </source>
</evidence>
<gene>
    <name evidence="2" type="ORF">Bpfe_002935</name>
</gene>
<proteinExistence type="predicted"/>
<feature type="region of interest" description="Disordered" evidence="1">
    <location>
        <begin position="31"/>
        <end position="57"/>
    </location>
</feature>